<evidence type="ECO:0000256" key="1">
    <source>
        <dbReference type="ARBA" id="ARBA00001974"/>
    </source>
</evidence>
<dbReference type="SUPFAM" id="SSF56645">
    <property type="entry name" value="Acyl-CoA dehydrogenase NM domain-like"/>
    <property type="match status" value="1"/>
</dbReference>
<keyword evidence="5" id="KW-0560">Oxidoreductase</keyword>
<evidence type="ECO:0000313" key="9">
    <source>
        <dbReference type="EMBL" id="MBC5731665.1"/>
    </source>
</evidence>
<dbReference type="InterPro" id="IPR006089">
    <property type="entry name" value="Acyl-CoA_DH_CS"/>
</dbReference>
<dbReference type="PANTHER" id="PTHR43884">
    <property type="entry name" value="ACYL-COA DEHYDROGENASE"/>
    <property type="match status" value="1"/>
</dbReference>
<feature type="domain" description="Acyl-CoA dehydrogenase/oxidase N-terminal" evidence="8">
    <location>
        <begin position="6"/>
        <end position="117"/>
    </location>
</feature>
<dbReference type="PIRSF" id="PIRSF016578">
    <property type="entry name" value="HsaA"/>
    <property type="match status" value="1"/>
</dbReference>
<dbReference type="SUPFAM" id="SSF47203">
    <property type="entry name" value="Acyl-CoA dehydrogenase C-terminal domain-like"/>
    <property type="match status" value="1"/>
</dbReference>
<comment type="caution">
    <text evidence="9">The sequence shown here is derived from an EMBL/GenBank/DDBJ whole genome shotgun (WGS) entry which is preliminary data.</text>
</comment>
<evidence type="ECO:0000256" key="4">
    <source>
        <dbReference type="ARBA" id="ARBA00022827"/>
    </source>
</evidence>
<dbReference type="Gene3D" id="1.10.540.10">
    <property type="entry name" value="Acyl-CoA dehydrogenase/oxidase, N-terminal domain"/>
    <property type="match status" value="1"/>
</dbReference>
<dbReference type="InterPro" id="IPR037069">
    <property type="entry name" value="AcylCoA_DH/ox_N_sf"/>
</dbReference>
<dbReference type="PANTHER" id="PTHR43884:SF12">
    <property type="entry name" value="ISOVALERYL-COA DEHYDROGENASE, MITOCHONDRIAL-RELATED"/>
    <property type="match status" value="1"/>
</dbReference>
<dbReference type="InterPro" id="IPR046373">
    <property type="entry name" value="Acyl-CoA_Oxase/DH_mid-dom_sf"/>
</dbReference>
<dbReference type="Pfam" id="PF02771">
    <property type="entry name" value="Acyl-CoA_dh_N"/>
    <property type="match status" value="1"/>
</dbReference>
<dbReference type="EMBL" id="JACOPR010000009">
    <property type="protein sequence ID" value="MBC5731665.1"/>
    <property type="molecule type" value="Genomic_DNA"/>
</dbReference>
<evidence type="ECO:0000256" key="3">
    <source>
        <dbReference type="ARBA" id="ARBA00022630"/>
    </source>
</evidence>
<evidence type="ECO:0000256" key="5">
    <source>
        <dbReference type="RuleBase" id="RU362125"/>
    </source>
</evidence>
<keyword evidence="10" id="KW-1185">Reference proteome</keyword>
<dbReference type="InterPro" id="IPR036250">
    <property type="entry name" value="AcylCo_DH-like_C"/>
</dbReference>
<evidence type="ECO:0000256" key="2">
    <source>
        <dbReference type="ARBA" id="ARBA00009347"/>
    </source>
</evidence>
<reference evidence="9 10" key="1">
    <citation type="submission" date="2020-08" db="EMBL/GenBank/DDBJ databases">
        <title>Genome public.</title>
        <authorList>
            <person name="Liu C."/>
            <person name="Sun Q."/>
        </authorList>
    </citation>
    <scope>NUCLEOTIDE SEQUENCE [LARGE SCALE GENOMIC DNA]</scope>
    <source>
        <strain evidence="9 10">New-38</strain>
    </source>
</reference>
<dbReference type="InterPro" id="IPR013786">
    <property type="entry name" value="AcylCoA_DH/ox_N"/>
</dbReference>
<sequence length="380" mass="41217">MEFNLSKEQALVQKMVREFTENEVKPIAAETDRTCEYPRENIEKLFRYGVMGMCVPKEYGGAGADDLSAAIAVEELSKVCASTGDIVATHNGLCCDPILRNGTEAQKQKYLRMLTEGRKVGAFALTEPNAGSDASKGTTTAVLEGDHYVLNGSKVFITNGYVADVTVVFAMTDPSKGTRGISAFIVESSFPGYSVGKHEEKMGLHGSPTAELVFTDCIVPKENLLGKEGQGFKIAMQTLDGGRIGIAAQGLGIAEGAVEEAINYTKNRVQFGKPISLFQNTQFTFADMKVAIEAGRLLTYQAATLKTAGKPFTTEAAMAKLFTSENAMKITTKALQMFGGYGYTKDYPMERMMRDAKITEIYEGTSEVQRIVIASHMGLK</sequence>
<proteinExistence type="inferred from homology"/>
<comment type="cofactor">
    <cofactor evidence="1 5">
        <name>FAD</name>
        <dbReference type="ChEBI" id="CHEBI:57692"/>
    </cofactor>
</comment>
<dbReference type="PROSITE" id="PS00073">
    <property type="entry name" value="ACYL_COA_DH_2"/>
    <property type="match status" value="1"/>
</dbReference>
<dbReference type="Gene3D" id="1.20.140.10">
    <property type="entry name" value="Butyryl-CoA Dehydrogenase, subunit A, domain 3"/>
    <property type="match status" value="1"/>
</dbReference>
<comment type="similarity">
    <text evidence="2 5">Belongs to the acyl-CoA dehydrogenase family.</text>
</comment>
<accession>A0ABR7HVW7</accession>
<dbReference type="RefSeq" id="WP_101692071.1">
    <property type="nucleotide sequence ID" value="NZ_JACOPR010000009.1"/>
</dbReference>
<dbReference type="InterPro" id="IPR006091">
    <property type="entry name" value="Acyl-CoA_Oxase/DH_mid-dom"/>
</dbReference>
<dbReference type="Gene3D" id="2.40.110.10">
    <property type="entry name" value="Butyryl-CoA Dehydrogenase, subunit A, domain 2"/>
    <property type="match status" value="1"/>
</dbReference>
<protein>
    <submittedName>
        <fullName evidence="9">Acyl-CoA dehydrogenase</fullName>
    </submittedName>
</protein>
<dbReference type="Pfam" id="PF00441">
    <property type="entry name" value="Acyl-CoA_dh_1"/>
    <property type="match status" value="1"/>
</dbReference>
<dbReference type="InterPro" id="IPR009075">
    <property type="entry name" value="AcylCo_DH/oxidase_C"/>
</dbReference>
<evidence type="ECO:0000259" key="6">
    <source>
        <dbReference type="Pfam" id="PF00441"/>
    </source>
</evidence>
<dbReference type="Proteomes" id="UP000660021">
    <property type="component" value="Unassembled WGS sequence"/>
</dbReference>
<feature type="domain" description="Acyl-CoA dehydrogenase/oxidase C-terminal" evidence="6">
    <location>
        <begin position="229"/>
        <end position="377"/>
    </location>
</feature>
<name>A0ABR7HVW7_9FIRM</name>
<keyword evidence="4 5" id="KW-0274">FAD</keyword>
<dbReference type="Pfam" id="PF02770">
    <property type="entry name" value="Acyl-CoA_dh_M"/>
    <property type="match status" value="1"/>
</dbReference>
<keyword evidence="3 5" id="KW-0285">Flavoprotein</keyword>
<feature type="domain" description="Acyl-CoA oxidase/dehydrogenase middle" evidence="7">
    <location>
        <begin position="122"/>
        <end position="217"/>
    </location>
</feature>
<evidence type="ECO:0000259" key="8">
    <source>
        <dbReference type="Pfam" id="PF02771"/>
    </source>
</evidence>
<evidence type="ECO:0000259" key="7">
    <source>
        <dbReference type="Pfam" id="PF02770"/>
    </source>
</evidence>
<evidence type="ECO:0000313" key="10">
    <source>
        <dbReference type="Proteomes" id="UP000660021"/>
    </source>
</evidence>
<dbReference type="CDD" id="cd01158">
    <property type="entry name" value="SCAD_SBCAD"/>
    <property type="match status" value="1"/>
</dbReference>
<dbReference type="InterPro" id="IPR009100">
    <property type="entry name" value="AcylCoA_DH/oxidase_NM_dom_sf"/>
</dbReference>
<gene>
    <name evidence="9" type="ORF">H8S34_12625</name>
</gene>
<organism evidence="9 10">
    <name type="scientific">Pseudoflavonifractor hominis</name>
    <dbReference type="NCBI Taxonomy" id="2763059"/>
    <lineage>
        <taxon>Bacteria</taxon>
        <taxon>Bacillati</taxon>
        <taxon>Bacillota</taxon>
        <taxon>Clostridia</taxon>
        <taxon>Eubacteriales</taxon>
        <taxon>Oscillospiraceae</taxon>
        <taxon>Pseudoflavonifractor</taxon>
    </lineage>
</organism>